<gene>
    <name evidence="2" type="ORF">Ctob_004834</name>
</gene>
<name>A0A0M0JQU1_9EUKA</name>
<evidence type="ECO:0000313" key="3">
    <source>
        <dbReference type="Proteomes" id="UP000037460"/>
    </source>
</evidence>
<sequence>MKSRRKGLGVRPLADDHDGSDEEEPMVVIRNGQAVRMGSAVNPVQAAVQAALDGDSDDDDERSTIQKKLRALRKKLRQVHDIKQRRRKGEELDAQQKAKLRTEAQLEQDIARFEEELGEIDGAQDGGSEDGGEAADEGEVEAVAVAVVQPTVQLPTGESAPASGGVLQQRRELKRQRHLEQLQRKRLALEAKKARK</sequence>
<organism evidence="2 3">
    <name type="scientific">Chrysochromulina tobinii</name>
    <dbReference type="NCBI Taxonomy" id="1460289"/>
    <lineage>
        <taxon>Eukaryota</taxon>
        <taxon>Haptista</taxon>
        <taxon>Haptophyta</taxon>
        <taxon>Prymnesiophyceae</taxon>
        <taxon>Prymnesiales</taxon>
        <taxon>Chrysochromulinaceae</taxon>
        <taxon>Chrysochromulina</taxon>
    </lineage>
</organism>
<reference evidence="3" key="1">
    <citation type="journal article" date="2015" name="PLoS Genet.">
        <title>Genome Sequence and Transcriptome Analyses of Chrysochromulina tobin: Metabolic Tools for Enhanced Algal Fitness in the Prominent Order Prymnesiales (Haptophyceae).</title>
        <authorList>
            <person name="Hovde B.T."/>
            <person name="Deodato C.R."/>
            <person name="Hunsperger H.M."/>
            <person name="Ryken S.A."/>
            <person name="Yost W."/>
            <person name="Jha R.K."/>
            <person name="Patterson J."/>
            <person name="Monnat R.J. Jr."/>
            <person name="Barlow S.B."/>
            <person name="Starkenburg S.R."/>
            <person name="Cattolico R.A."/>
        </authorList>
    </citation>
    <scope>NUCLEOTIDE SEQUENCE</scope>
    <source>
        <strain evidence="3">CCMP291</strain>
    </source>
</reference>
<protein>
    <submittedName>
        <fullName evidence="2">Uncharacterized protein</fullName>
    </submittedName>
</protein>
<keyword evidence="3" id="KW-1185">Reference proteome</keyword>
<dbReference type="EMBL" id="JWZX01002488">
    <property type="protein sequence ID" value="KOO28949.1"/>
    <property type="molecule type" value="Genomic_DNA"/>
</dbReference>
<dbReference type="AlphaFoldDB" id="A0A0M0JQU1"/>
<evidence type="ECO:0000256" key="1">
    <source>
        <dbReference type="SAM" id="MobiDB-lite"/>
    </source>
</evidence>
<feature type="region of interest" description="Disordered" evidence="1">
    <location>
        <begin position="115"/>
        <end position="139"/>
    </location>
</feature>
<feature type="compositionally biased region" description="Acidic residues" evidence="1">
    <location>
        <begin position="127"/>
        <end position="139"/>
    </location>
</feature>
<proteinExistence type="predicted"/>
<comment type="caution">
    <text evidence="2">The sequence shown here is derived from an EMBL/GenBank/DDBJ whole genome shotgun (WGS) entry which is preliminary data.</text>
</comment>
<dbReference type="Proteomes" id="UP000037460">
    <property type="component" value="Unassembled WGS sequence"/>
</dbReference>
<feature type="region of interest" description="Disordered" evidence="1">
    <location>
        <begin position="1"/>
        <end position="25"/>
    </location>
</feature>
<accession>A0A0M0JQU1</accession>
<feature type="region of interest" description="Disordered" evidence="1">
    <location>
        <begin position="152"/>
        <end position="171"/>
    </location>
</feature>
<evidence type="ECO:0000313" key="2">
    <source>
        <dbReference type="EMBL" id="KOO28949.1"/>
    </source>
</evidence>